<dbReference type="InterPro" id="IPR023828">
    <property type="entry name" value="Peptidase_S8_Ser-AS"/>
</dbReference>
<comment type="caution">
    <text evidence="14">The sequence shown here is derived from an EMBL/GenBank/DDBJ whole genome shotgun (WGS) entry which is preliminary data.</text>
</comment>
<keyword evidence="3 9" id="KW-0645">Protease</keyword>
<feature type="active site" description="Charge relay system" evidence="8 9">
    <location>
        <position position="171"/>
    </location>
</feature>
<dbReference type="InterPro" id="IPR034216">
    <property type="entry name" value="C5a_Peptidase"/>
</dbReference>
<evidence type="ECO:0000313" key="15">
    <source>
        <dbReference type="Proteomes" id="UP000717624"/>
    </source>
</evidence>
<evidence type="ECO:0000256" key="10">
    <source>
        <dbReference type="RuleBase" id="RU003355"/>
    </source>
</evidence>
<dbReference type="PROSITE" id="PS00138">
    <property type="entry name" value="SUBTILASE_SER"/>
    <property type="match status" value="1"/>
</dbReference>
<evidence type="ECO:0000256" key="7">
    <source>
        <dbReference type="ARBA" id="ARBA00022825"/>
    </source>
</evidence>
<dbReference type="Pfam" id="PF06280">
    <property type="entry name" value="fn3_5"/>
    <property type="match status" value="1"/>
</dbReference>
<evidence type="ECO:0000256" key="4">
    <source>
        <dbReference type="ARBA" id="ARBA00022729"/>
    </source>
</evidence>
<dbReference type="InterPro" id="IPR013783">
    <property type="entry name" value="Ig-like_fold"/>
</dbReference>
<dbReference type="CDD" id="cd02133">
    <property type="entry name" value="PA_C5a_like"/>
    <property type="match status" value="1"/>
</dbReference>
<feature type="domain" description="C5a peptidase/Subtilisin-like protease SBT2-like Fn3-like" evidence="13">
    <location>
        <begin position="590"/>
        <end position="699"/>
    </location>
</feature>
<dbReference type="EC" id="3.4.21.96" evidence="14"/>
<dbReference type="EMBL" id="JAFBEB010000004">
    <property type="protein sequence ID" value="MBM7590078.1"/>
    <property type="molecule type" value="Genomic_DNA"/>
</dbReference>
<keyword evidence="7 9" id="KW-0720">Serine protease</keyword>
<sequence>MKKRGLCASIAFTVFVLGTDIPASTAASLNRPEETVPASFYTQVIEDLHELNRSHAAEKSAGIGSRREADLAANEWSKPEAVITSEQVNTGPSSALDMLEVKKAWQEAGVKGEGMLVSIIDTGVNPHHPDMAPLANKQAAKQKSGSTQKVISGYNWADRNQTTVDAGESQHGMHVAGIVAANGKLKGVAPEAQLLSQKVFSNYQGEVSGLSESILFAINDSVAKKADVINLSLGSSAGYVDETNMEQYAIKRAVDHGVIVVAAAGNDGYFGSDKVKAENPDVSMIGSPGLAPDAFSVASANSASLAGISFAVTGVSGLERVVYFTGHASEGEALNPVQSLPRSYQLVYMGKGKKEDYHVSVKDKVVLVERGEITFEEKLKQAKQAGAAGVIIYNNQPGPMIISADSSKQIPAVSILQLPGQQLAAQLKKGRKVTVSFDGQYGQNPLPYPHGGTVSSFSSWGPTPDLQFKPEITAPGGGILSTVRDHGYAVKSGTSMATPHVAGGVALIKQAYLKEGRNLQGRKLVETIKAAAMNTAEPIIDPREIATASVGDKPGKLPYSPRVQGAGMLQVAKAIKTPVVITDSKGKAGISLGEIGKSKTFTLYLDNKFGNKPLTYTIKNEFGVMTDLRRDGYNLLADTPLPGAKLSFSKNQLTVAPGKRAELKVTLQLSAQTPRNSFAEGYILFEPTAADVPALRVPYYGFYGDWDEPRIMDAPIWEEASQEKRTGVKTTWYHDKQNDKWKYRDYLGVTGVNEEGRVLIDPDKIAFSPNDDGHYDIASPSITFLRNAKQVSIAIADKQGHIVRSLVNDEKVEKFDQSKLGLPYFYTEKEEWNWDGKLYSPEKGEYVPAPDGAYRFVIRAKIDGKNADWQTMILPVRVDRKAPSVTASLSGKQLHWNSRDKDVQGYLLYMDGKKAGGPYSASEKGTHISQPSKQITLVAYDYAGNLSFVKINGKGDNTPPTVVFPNDLYEQLLVTAQSEIAIHGRVGGEDMLDRVKLKINQQAVAVEQDGAFATILKLPEGLNYVVYEAEDLFGNKRQFTQRIIVDKTAPELQLMNNGTEEVYYEPATKRMVMPLRIRFHDLNYKGKLVVNGQIIAHWEGEQLEKALEKYEVHQVVLHQGENRLLIEGGDEAGNKTLIQAQAYVDAAGGNATLNVGQQSVTYKAKSLPMPTLAVEKKSYQAAAGEPLSIHGKISSETPVQLEVFYGEQRIQPDLNDKGEFRLHLPEVKAGKQKISLTAIDLLGRTIDSEIVITGKDGKGVE</sequence>
<evidence type="ECO:0000256" key="9">
    <source>
        <dbReference type="PROSITE-ProRule" id="PRU01240"/>
    </source>
</evidence>
<keyword evidence="4" id="KW-0732">Signal</keyword>
<evidence type="ECO:0000259" key="13">
    <source>
        <dbReference type="Pfam" id="PF06280"/>
    </source>
</evidence>
<dbReference type="InterPro" id="IPR003137">
    <property type="entry name" value="PA_domain"/>
</dbReference>
<dbReference type="Gene3D" id="2.60.40.1710">
    <property type="entry name" value="Subtilisin-like superfamily"/>
    <property type="match status" value="1"/>
</dbReference>
<evidence type="ECO:0000256" key="8">
    <source>
        <dbReference type="PIRSR" id="PIRSR615500-1"/>
    </source>
</evidence>
<dbReference type="Pfam" id="PF00082">
    <property type="entry name" value="Peptidase_S8"/>
    <property type="match status" value="1"/>
</dbReference>
<dbReference type="InterPro" id="IPR036852">
    <property type="entry name" value="Peptidase_S8/S53_dom_sf"/>
</dbReference>
<dbReference type="Gene3D" id="3.50.30.30">
    <property type="match status" value="1"/>
</dbReference>
<dbReference type="GO" id="GO:0004252">
    <property type="term" value="F:serine-type endopeptidase activity"/>
    <property type="evidence" value="ECO:0007669"/>
    <property type="project" value="UniProtKB-UniRule"/>
</dbReference>
<feature type="domain" description="PA" evidence="12">
    <location>
        <begin position="344"/>
        <end position="423"/>
    </location>
</feature>
<dbReference type="InterPro" id="IPR046450">
    <property type="entry name" value="PA_dom_sf"/>
</dbReference>
<evidence type="ECO:0000256" key="2">
    <source>
        <dbReference type="ARBA" id="ARBA00022525"/>
    </source>
</evidence>
<dbReference type="PROSITE" id="PS51892">
    <property type="entry name" value="SUBTILASE"/>
    <property type="match status" value="1"/>
</dbReference>
<dbReference type="InterPro" id="IPR022398">
    <property type="entry name" value="Peptidase_S8_His-AS"/>
</dbReference>
<feature type="domain" description="Peptidase S8/S53" evidence="11">
    <location>
        <begin position="112"/>
        <end position="553"/>
    </location>
</feature>
<proteinExistence type="inferred from homology"/>
<dbReference type="Proteomes" id="UP000717624">
    <property type="component" value="Unassembled WGS sequence"/>
</dbReference>
<gene>
    <name evidence="14" type="ORF">JOD01_001679</name>
</gene>
<feature type="active site" description="Charge relay system" evidence="8 9">
    <location>
        <position position="495"/>
    </location>
</feature>
<dbReference type="SUPFAM" id="SSF52743">
    <property type="entry name" value="Subtilisin-like"/>
    <property type="match status" value="1"/>
</dbReference>
<dbReference type="RefSeq" id="WP_204517774.1">
    <property type="nucleotide sequence ID" value="NZ_BAABIN010000007.1"/>
</dbReference>
<evidence type="ECO:0000256" key="1">
    <source>
        <dbReference type="ARBA" id="ARBA00011073"/>
    </source>
</evidence>
<evidence type="ECO:0000313" key="14">
    <source>
        <dbReference type="EMBL" id="MBM7590078.1"/>
    </source>
</evidence>
<keyword evidence="5" id="KW-0677">Repeat</keyword>
<feature type="active site" description="Charge relay system" evidence="8 9">
    <location>
        <position position="121"/>
    </location>
</feature>
<evidence type="ECO:0000256" key="5">
    <source>
        <dbReference type="ARBA" id="ARBA00022737"/>
    </source>
</evidence>
<dbReference type="InterPro" id="IPR015500">
    <property type="entry name" value="Peptidase_S8_subtilisin-rel"/>
</dbReference>
<protein>
    <submittedName>
        <fullName evidence="14">Lactocepin</fullName>
        <ecNumber evidence="14">3.4.21.96</ecNumber>
    </submittedName>
</protein>
<keyword evidence="2" id="KW-0964">Secreted</keyword>
<dbReference type="AlphaFoldDB" id="A0A938XTB3"/>
<comment type="similarity">
    <text evidence="1 9 10">Belongs to the peptidase S8 family.</text>
</comment>
<dbReference type="Pfam" id="PF02225">
    <property type="entry name" value="PA"/>
    <property type="match status" value="1"/>
</dbReference>
<dbReference type="GO" id="GO:0006508">
    <property type="term" value="P:proteolysis"/>
    <property type="evidence" value="ECO:0007669"/>
    <property type="project" value="UniProtKB-KW"/>
</dbReference>
<organism evidence="14 15">
    <name type="scientific">Brevibacillus fulvus</name>
    <dbReference type="NCBI Taxonomy" id="1125967"/>
    <lineage>
        <taxon>Bacteria</taxon>
        <taxon>Bacillati</taxon>
        <taxon>Bacillota</taxon>
        <taxon>Bacilli</taxon>
        <taxon>Bacillales</taxon>
        <taxon>Paenibacillaceae</taxon>
        <taxon>Brevibacillus</taxon>
    </lineage>
</organism>
<dbReference type="GO" id="GO:0016020">
    <property type="term" value="C:membrane"/>
    <property type="evidence" value="ECO:0007669"/>
    <property type="project" value="InterPro"/>
</dbReference>
<dbReference type="Gene3D" id="2.60.40.4070">
    <property type="match status" value="1"/>
</dbReference>
<dbReference type="PROSITE" id="PS00137">
    <property type="entry name" value="SUBTILASE_HIS"/>
    <property type="match status" value="1"/>
</dbReference>
<dbReference type="InterPro" id="IPR023827">
    <property type="entry name" value="Peptidase_S8_Asp-AS"/>
</dbReference>
<dbReference type="Gene3D" id="3.40.50.200">
    <property type="entry name" value="Peptidase S8/S53 domain"/>
    <property type="match status" value="1"/>
</dbReference>
<reference evidence="14" key="1">
    <citation type="submission" date="2021-01" db="EMBL/GenBank/DDBJ databases">
        <title>Genomic Encyclopedia of Type Strains, Phase IV (KMG-IV): sequencing the most valuable type-strain genomes for metagenomic binning, comparative biology and taxonomic classification.</title>
        <authorList>
            <person name="Goeker M."/>
        </authorList>
    </citation>
    <scope>NUCLEOTIDE SEQUENCE</scope>
    <source>
        <strain evidence="14">DSM 25523</strain>
    </source>
</reference>
<dbReference type="CDD" id="cd07475">
    <property type="entry name" value="Peptidases_S8_C5a_Peptidase"/>
    <property type="match status" value="1"/>
</dbReference>
<dbReference type="InterPro" id="IPR051048">
    <property type="entry name" value="Peptidase_S8/S53_subtilisin"/>
</dbReference>
<accession>A0A938XTB3</accession>
<dbReference type="InterPro" id="IPR000209">
    <property type="entry name" value="Peptidase_S8/S53_dom"/>
</dbReference>
<dbReference type="PROSITE" id="PS00136">
    <property type="entry name" value="SUBTILASE_ASP"/>
    <property type="match status" value="1"/>
</dbReference>
<evidence type="ECO:0000256" key="6">
    <source>
        <dbReference type="ARBA" id="ARBA00022801"/>
    </source>
</evidence>
<dbReference type="SUPFAM" id="SSF52025">
    <property type="entry name" value="PA domain"/>
    <property type="match status" value="1"/>
</dbReference>
<keyword evidence="6 9" id="KW-0378">Hydrolase</keyword>
<dbReference type="Gene3D" id="2.60.40.10">
    <property type="entry name" value="Immunoglobulins"/>
    <property type="match status" value="1"/>
</dbReference>
<dbReference type="PANTHER" id="PTHR43399">
    <property type="entry name" value="SUBTILISIN-RELATED"/>
    <property type="match status" value="1"/>
</dbReference>
<dbReference type="PRINTS" id="PR00723">
    <property type="entry name" value="SUBTILISIN"/>
</dbReference>
<evidence type="ECO:0000259" key="12">
    <source>
        <dbReference type="Pfam" id="PF02225"/>
    </source>
</evidence>
<evidence type="ECO:0000256" key="3">
    <source>
        <dbReference type="ARBA" id="ARBA00022670"/>
    </source>
</evidence>
<evidence type="ECO:0000259" key="11">
    <source>
        <dbReference type="Pfam" id="PF00082"/>
    </source>
</evidence>
<dbReference type="PANTHER" id="PTHR43399:SF4">
    <property type="entry name" value="CELL WALL-ASSOCIATED PROTEASE"/>
    <property type="match status" value="1"/>
</dbReference>
<name>A0A938XTB3_9BACL</name>
<dbReference type="InterPro" id="IPR010435">
    <property type="entry name" value="C5a/SBT2-like_Fn3"/>
</dbReference>
<keyword evidence="15" id="KW-1185">Reference proteome</keyword>